<dbReference type="PRINTS" id="PR00313">
    <property type="entry name" value="CABNDNGRPT"/>
</dbReference>
<comment type="subcellular location">
    <subcellularLocation>
        <location evidence="1">Secreted</location>
    </subcellularLocation>
</comment>
<dbReference type="PROSITE" id="PS00330">
    <property type="entry name" value="HEMOLYSIN_CALCIUM"/>
    <property type="match status" value="4"/>
</dbReference>
<dbReference type="InterPro" id="IPR001343">
    <property type="entry name" value="Hemolysn_Ca-bd"/>
</dbReference>
<proteinExistence type="predicted"/>
<keyword evidence="5" id="KW-1185">Reference proteome</keyword>
<dbReference type="InterPro" id="IPR018511">
    <property type="entry name" value="Hemolysin-typ_Ca-bd_CS"/>
</dbReference>
<dbReference type="AlphaFoldDB" id="A0A0T9NKA8"/>
<dbReference type="Proteomes" id="UP000041882">
    <property type="component" value="Unassembled WGS sequence"/>
</dbReference>
<dbReference type="PANTHER" id="PTHR38340">
    <property type="entry name" value="S-LAYER PROTEIN"/>
    <property type="match status" value="1"/>
</dbReference>
<dbReference type="PANTHER" id="PTHR38340:SF1">
    <property type="entry name" value="S-LAYER PROTEIN"/>
    <property type="match status" value="1"/>
</dbReference>
<sequence>MSDNKINKRDIAQTVTGELITYKNNKSILIKNVHPERVFFKYSSSYLKIIFLDKRKDIVTIMTFRVVRKGRVSVKSIILHDTSGTKYELFLTLEKTYKRKNFYDGPSKEILLTRKDLEHYSAHHLIMNTQPSKSTLLNRDENFLGHKYIRNEVIGGDGDNIIIGGNKNDNLTGGDGNDILIGNNSFDSLFGQNGNDTLVGGKGNDGLAGGAGNDILDGGDGNDELHGDADGFACFASKTNWRGSDIIFGGNGNDRIEGGKNNDYLAGGQGDDAYIFSRFDGINLIVEYSGENNSIGFHDYFFHELQFSRYGNHLMISTTEKHPNKVVVIIKDQYDQDGVKVKNLATKSYLRYGEDNDIDDYKELIDNIVKEYANDPEKSLAMLADNVDLGDFYRTDLSLFFGQIMPDTEKLTGKSLIDVLIEKNNALREMYVESAFYFGDNLPDITYITQALSSFAPKEASQANIKYLKHPIPMDSFAGGLVTVEY</sequence>
<evidence type="ECO:0000313" key="4">
    <source>
        <dbReference type="EMBL" id="CNH15646.1"/>
    </source>
</evidence>
<protein>
    <submittedName>
        <fullName evidence="4">Putative hemolysin</fullName>
    </submittedName>
</protein>
<keyword evidence="2" id="KW-0964">Secreted</keyword>
<dbReference type="InterPro" id="IPR011049">
    <property type="entry name" value="Serralysin-like_metalloprot_C"/>
</dbReference>
<organism evidence="4 5">
    <name type="scientific">Yersinia thracica</name>
    <dbReference type="NCBI Taxonomy" id="2890319"/>
    <lineage>
        <taxon>Bacteria</taxon>
        <taxon>Pseudomonadati</taxon>
        <taxon>Pseudomonadota</taxon>
        <taxon>Gammaproteobacteria</taxon>
        <taxon>Enterobacterales</taxon>
        <taxon>Yersiniaceae</taxon>
        <taxon>Yersinia</taxon>
    </lineage>
</organism>
<dbReference type="RefSeq" id="WP_227507645.1">
    <property type="nucleotide sequence ID" value="NZ_CQAW01000002.1"/>
</dbReference>
<accession>A0A0T9NKA8</accession>
<dbReference type="Gene3D" id="2.150.10.10">
    <property type="entry name" value="Serralysin-like metalloprotease, C-terminal"/>
    <property type="match status" value="2"/>
</dbReference>
<evidence type="ECO:0000256" key="1">
    <source>
        <dbReference type="ARBA" id="ARBA00004613"/>
    </source>
</evidence>
<evidence type="ECO:0000256" key="2">
    <source>
        <dbReference type="ARBA" id="ARBA00022525"/>
    </source>
</evidence>
<dbReference type="SUPFAM" id="SSF51120">
    <property type="entry name" value="beta-Roll"/>
    <property type="match status" value="1"/>
</dbReference>
<evidence type="ECO:0000256" key="3">
    <source>
        <dbReference type="ARBA" id="ARBA00022837"/>
    </source>
</evidence>
<evidence type="ECO:0000313" key="5">
    <source>
        <dbReference type="Proteomes" id="UP000041882"/>
    </source>
</evidence>
<gene>
    <name evidence="4" type="primary">hlyA_1</name>
    <name evidence="4" type="ORF">ERS008472_00720</name>
</gene>
<dbReference type="Pfam" id="PF00353">
    <property type="entry name" value="HemolysinCabind"/>
    <property type="match status" value="2"/>
</dbReference>
<reference evidence="5" key="1">
    <citation type="submission" date="2015-03" db="EMBL/GenBank/DDBJ databases">
        <authorList>
            <consortium name="Pathogen Informatics"/>
            <person name="Murphy D."/>
        </authorList>
    </citation>
    <scope>NUCLEOTIDE SEQUENCE [LARGE SCALE GENOMIC DNA]</scope>
    <source>
        <strain evidence="5">IP6945</strain>
    </source>
</reference>
<dbReference type="InterPro" id="IPR050557">
    <property type="entry name" value="RTX_toxin/Mannuronan_C5-epim"/>
</dbReference>
<dbReference type="GO" id="GO:0005576">
    <property type="term" value="C:extracellular region"/>
    <property type="evidence" value="ECO:0007669"/>
    <property type="project" value="UniProtKB-SubCell"/>
</dbReference>
<dbReference type="EMBL" id="CQAW01000002">
    <property type="protein sequence ID" value="CNH15646.1"/>
    <property type="molecule type" value="Genomic_DNA"/>
</dbReference>
<dbReference type="GO" id="GO:0005509">
    <property type="term" value="F:calcium ion binding"/>
    <property type="evidence" value="ECO:0007669"/>
    <property type="project" value="InterPro"/>
</dbReference>
<name>A0A0T9NKA8_9GAMM</name>
<keyword evidence="3" id="KW-0106">Calcium</keyword>